<sequence>MSDIQHSDLLQYYKRELSYLRGQGADFAQRYPKVASRLSLHGGESLDPHTERLIESVAFLSARVHRDLDQEFPDVAYALLDNLCPSLVQPLPSMSVAQFALDPAQGKVTAGFRVPRHTMLHARTARAQPQECRFRTAWDTVLWPLRISHAAVDADAVLRLTLECDAEADFSELEIDSLRIHLQGDWMTTMPLYDALVSGLKSVGTIPEGGMLQMLPADAWREVGFAEGEEVLPQPANAQPAYGLLQEYFAFPRKFHFFDLHHLRSRLGRGRRCELVFQLDRATRALRHLDADNFQLGCTPIVNLFPRVSEPLVMDQRHYEYMLVPDRQRDATIEVHSILSVVASDPDADAPVDVPGFAALGHVDNDQGANDARGAVFWAARREPCLRHNIPGTDVFLSFVDRGKAHSRPAQPVVYAHLLCTNRRLAEQVPVGARLVAEGPPQPTHVRCLYEPTAQRDPPLGSETLWRLVSLLTLNHQSLVDGSTGREQLREMLLLFASDSRRDHAQIRGIAGLSARGVTAHVGTDAWRGYCRGTQVTLEFEDDAFVGGSPLMMSAVLARFFAMYTSVNSFVRLAVRSGDEIRKQWAPMTGRQVVL</sequence>
<dbReference type="PANTHER" id="PTHR35370:SF1">
    <property type="entry name" value="TYPE VI SECRETION SYSTEM COMPONENT TSSF1"/>
    <property type="match status" value="1"/>
</dbReference>
<evidence type="ECO:0008006" key="2">
    <source>
        <dbReference type="Google" id="ProtNLM"/>
    </source>
</evidence>
<evidence type="ECO:0000313" key="1">
    <source>
        <dbReference type="EMBL" id="CAA2103480.1"/>
    </source>
</evidence>
<dbReference type="Pfam" id="PF05947">
    <property type="entry name" value="T6SS_TssF"/>
    <property type="match status" value="1"/>
</dbReference>
<dbReference type="PANTHER" id="PTHR35370">
    <property type="entry name" value="CYTOPLASMIC PROTEIN-RELATED-RELATED"/>
    <property type="match status" value="1"/>
</dbReference>
<dbReference type="EMBL" id="LR743507">
    <property type="protein sequence ID" value="CAA2103480.1"/>
    <property type="molecule type" value="Genomic_DNA"/>
</dbReference>
<dbReference type="InterPro" id="IPR010272">
    <property type="entry name" value="T6SS_TssF"/>
</dbReference>
<dbReference type="AlphaFoldDB" id="A0A679IUU3"/>
<organism evidence="1">
    <name type="scientific">Variovorax paradoxus</name>
    <dbReference type="NCBI Taxonomy" id="34073"/>
    <lineage>
        <taxon>Bacteria</taxon>
        <taxon>Pseudomonadati</taxon>
        <taxon>Pseudomonadota</taxon>
        <taxon>Betaproteobacteria</taxon>
        <taxon>Burkholderiales</taxon>
        <taxon>Comamonadaceae</taxon>
        <taxon>Variovorax</taxon>
    </lineage>
</organism>
<reference evidence="1" key="1">
    <citation type="submission" date="2019-12" db="EMBL/GenBank/DDBJ databases">
        <authorList>
            <person name="Cremers G."/>
        </authorList>
    </citation>
    <scope>NUCLEOTIDE SEQUENCE</scope>
    <source>
        <strain evidence="1">Vvax</strain>
    </source>
</reference>
<proteinExistence type="predicted"/>
<name>A0A679IUU3_VARPD</name>
<protein>
    <recommendedName>
        <fullName evidence="2">Type VI secretion system baseplate subunit TssF</fullName>
    </recommendedName>
</protein>
<accession>A0A679IUU3</accession>
<dbReference type="PIRSF" id="PIRSF028304">
    <property type="entry name" value="UCP028304"/>
    <property type="match status" value="1"/>
</dbReference>
<dbReference type="NCBIfam" id="TIGR03359">
    <property type="entry name" value="VI_chp_6"/>
    <property type="match status" value="1"/>
</dbReference>
<gene>
    <name evidence="1" type="ORF">VVAX_02282</name>
</gene>